<name>A0A4Q0AGZ1_9BACT</name>
<gene>
    <name evidence="2" type="ORF">EOT05_01140</name>
</gene>
<reference evidence="2" key="1">
    <citation type="submission" date="2019-01" db="EMBL/GenBank/DDBJ databases">
        <title>Genomic signatures and co-occurrence patterns of the ultra-small Saccharimodia (Patescibacteria phylum) suggest a symbiotic lifestyle.</title>
        <authorList>
            <person name="Lemos L."/>
            <person name="Medeiros J."/>
            <person name="Andreote F."/>
            <person name="Fernandes G."/>
            <person name="Varani A."/>
            <person name="Oliveira G."/>
            <person name="Pylro V."/>
        </authorList>
    </citation>
    <scope>NUCLEOTIDE SEQUENCE [LARGE SCALE GENOMIC DNA]</scope>
    <source>
        <strain evidence="2">AMD02</strain>
    </source>
</reference>
<dbReference type="EMBL" id="SCKX01000001">
    <property type="protein sequence ID" value="RWZ78353.1"/>
    <property type="molecule type" value="Genomic_DNA"/>
</dbReference>
<evidence type="ECO:0000313" key="2">
    <source>
        <dbReference type="EMBL" id="RWZ78353.1"/>
    </source>
</evidence>
<evidence type="ECO:0000259" key="1">
    <source>
        <dbReference type="Pfam" id="PF01370"/>
    </source>
</evidence>
<dbReference type="PANTHER" id="PTHR43245">
    <property type="entry name" value="BIFUNCTIONAL POLYMYXIN RESISTANCE PROTEIN ARNA"/>
    <property type="match status" value="1"/>
</dbReference>
<protein>
    <submittedName>
        <fullName evidence="2">NAD-dependent epimerase/dehydratase family protein</fullName>
    </submittedName>
</protein>
<dbReference type="SUPFAM" id="SSF51735">
    <property type="entry name" value="NAD(P)-binding Rossmann-fold domains"/>
    <property type="match status" value="1"/>
</dbReference>
<sequence>MSELNKEIIITGINGFVGEHLARHLHSSDFSVTGIGREEYPNSTVSPYIDRYQQADLLNASQVGTLHLKNAAAIIHLAGLASVADSFKTPELYKSGNAEMTDNLLTTAKQQGFRGRVVAISTGALYDPNQSMPLTEDSKITEGSPYAVGKIRAEEVIKRHKANGLDVVIARPFNHIGPGQGNGFLVADLYGQLLVARETQSSTISVGNLATKRDYTDVRDIVTAYTKLATADALTHETYNIASGASLSGFEILHILQKTMGLELIKPVTDQSRVRLTDALDIIGDASRLKNELSWDILSSPTTAIKDFVERRHSETTEPANT</sequence>
<dbReference type="AlphaFoldDB" id="A0A4Q0AGZ1"/>
<comment type="caution">
    <text evidence="2">The sequence shown here is derived from an EMBL/GenBank/DDBJ whole genome shotgun (WGS) entry which is preliminary data.</text>
</comment>
<accession>A0A4Q0AGZ1</accession>
<proteinExistence type="predicted"/>
<keyword evidence="3" id="KW-1185">Reference proteome</keyword>
<organism evidence="2 3">
    <name type="scientific">Candidatus Microsaccharimonas sossegonensis</name>
    <dbReference type="NCBI Taxonomy" id="2506948"/>
    <lineage>
        <taxon>Bacteria</taxon>
        <taxon>Candidatus Saccharimonadota</taxon>
        <taxon>Candidatus Saccharimonadia</taxon>
        <taxon>Candidatus Saccharimonadales</taxon>
        <taxon>Candidatus Saccharimonadaceae</taxon>
        <taxon>Candidatus Microsaccharimonas</taxon>
    </lineage>
</organism>
<dbReference type="InterPro" id="IPR050177">
    <property type="entry name" value="Lipid_A_modif_metabolic_enz"/>
</dbReference>
<dbReference type="Gene3D" id="3.40.50.720">
    <property type="entry name" value="NAD(P)-binding Rossmann-like Domain"/>
    <property type="match status" value="1"/>
</dbReference>
<dbReference type="Proteomes" id="UP000289257">
    <property type="component" value="Unassembled WGS sequence"/>
</dbReference>
<dbReference type="PANTHER" id="PTHR43245:SF13">
    <property type="entry name" value="UDP-D-APIOSE_UDP-D-XYLOSE SYNTHASE 2"/>
    <property type="match status" value="1"/>
</dbReference>
<dbReference type="InterPro" id="IPR001509">
    <property type="entry name" value="Epimerase_deHydtase"/>
</dbReference>
<feature type="domain" description="NAD-dependent epimerase/dehydratase" evidence="1">
    <location>
        <begin position="8"/>
        <end position="242"/>
    </location>
</feature>
<dbReference type="InterPro" id="IPR036291">
    <property type="entry name" value="NAD(P)-bd_dom_sf"/>
</dbReference>
<evidence type="ECO:0000313" key="3">
    <source>
        <dbReference type="Proteomes" id="UP000289257"/>
    </source>
</evidence>
<dbReference type="Gene3D" id="3.90.25.10">
    <property type="entry name" value="UDP-galactose 4-epimerase, domain 1"/>
    <property type="match status" value="1"/>
</dbReference>
<dbReference type="Pfam" id="PF01370">
    <property type="entry name" value="Epimerase"/>
    <property type="match status" value="1"/>
</dbReference>